<sequence length="98" mass="11024">MYMSRGTHINSGEECAIYSRPDVIRVLWLPDQGGQEVVLQEGLEGEGQWFVAAPESSVWVVRRDFWDEESDESTEEVVARGSMAEAVDHLVARLLVSE</sequence>
<geneLocation type="plasmid" evidence="2">
    <name>pdrdi</name>
</geneLocation>
<protein>
    <submittedName>
        <fullName evidence="1">Uncharacterized protein</fullName>
    </submittedName>
</protein>
<evidence type="ECO:0000313" key="2">
    <source>
        <dbReference type="Proteomes" id="UP000253744"/>
    </source>
</evidence>
<dbReference type="KEGG" id="dwu:DVJ83_15695"/>
<dbReference type="EMBL" id="CP031163">
    <property type="protein sequence ID" value="AXH00608.1"/>
    <property type="molecule type" value="Genomic_DNA"/>
</dbReference>
<evidence type="ECO:0000313" key="1">
    <source>
        <dbReference type="EMBL" id="AXH00608.1"/>
    </source>
</evidence>
<name>A0A345ILN5_9DEIO</name>
<proteinExistence type="predicted"/>
<keyword evidence="1" id="KW-0614">Plasmid</keyword>
<organism evidence="1 2">
    <name type="scientific">Deinococcus wulumuqiensis</name>
    <dbReference type="NCBI Taxonomy" id="980427"/>
    <lineage>
        <taxon>Bacteria</taxon>
        <taxon>Thermotogati</taxon>
        <taxon>Deinococcota</taxon>
        <taxon>Deinococci</taxon>
        <taxon>Deinococcales</taxon>
        <taxon>Deinococcaceae</taxon>
        <taxon>Deinococcus</taxon>
    </lineage>
</organism>
<dbReference type="Proteomes" id="UP000253744">
    <property type="component" value="Plasmid pDrdI"/>
</dbReference>
<dbReference type="AlphaFoldDB" id="A0A345ILN5"/>
<accession>A0A345ILN5</accession>
<gene>
    <name evidence="1" type="ORF">DVJ83_15695</name>
</gene>
<reference evidence="1 2" key="1">
    <citation type="submission" date="2018-07" db="EMBL/GenBank/DDBJ databases">
        <title>Complete Genome and Methylome Analysis of Deinococcus wulumuqiensis NEB 479.</title>
        <authorList>
            <person name="Fomenkov A."/>
            <person name="Luyten Y."/>
            <person name="Vincze T."/>
            <person name="Anton B.P."/>
            <person name="Clark T."/>
            <person name="Roberts R.J."/>
            <person name="Morgan R.D."/>
        </authorList>
    </citation>
    <scope>NUCLEOTIDE SEQUENCE [LARGE SCALE GENOMIC DNA]</scope>
    <source>
        <strain evidence="1 2">NEB 479</strain>
        <plasmid evidence="2">Plasmid pdrdi</plasmid>
    </source>
</reference>